<evidence type="ECO:0000256" key="3">
    <source>
        <dbReference type="ARBA" id="ARBA00022676"/>
    </source>
</evidence>
<evidence type="ECO:0000256" key="9">
    <source>
        <dbReference type="SAM" id="Phobius"/>
    </source>
</evidence>
<evidence type="ECO:0000256" key="7">
    <source>
        <dbReference type="ARBA" id="ARBA00023136"/>
    </source>
</evidence>
<feature type="transmembrane region" description="Helical" evidence="9">
    <location>
        <begin position="253"/>
        <end position="270"/>
    </location>
</feature>
<evidence type="ECO:0000313" key="12">
    <source>
        <dbReference type="Proteomes" id="UP000177039"/>
    </source>
</evidence>
<dbReference type="InterPro" id="IPR050297">
    <property type="entry name" value="LipidA_mod_glycosyltrf_83"/>
</dbReference>
<feature type="domain" description="Glycosyltransferase RgtA/B/C/D-like" evidence="10">
    <location>
        <begin position="66"/>
        <end position="117"/>
    </location>
</feature>
<proteinExistence type="predicted"/>
<keyword evidence="4" id="KW-0808">Transferase</keyword>
<evidence type="ECO:0000256" key="8">
    <source>
        <dbReference type="SAM" id="MobiDB-lite"/>
    </source>
</evidence>
<feature type="transmembrane region" description="Helical" evidence="9">
    <location>
        <begin position="85"/>
        <end position="106"/>
    </location>
</feature>
<evidence type="ECO:0000256" key="4">
    <source>
        <dbReference type="ARBA" id="ARBA00022679"/>
    </source>
</evidence>
<name>A0A1F5H4Q9_9BACT</name>
<evidence type="ECO:0000259" key="10">
    <source>
        <dbReference type="Pfam" id="PF13231"/>
    </source>
</evidence>
<dbReference type="PANTHER" id="PTHR33908">
    <property type="entry name" value="MANNOSYLTRANSFERASE YKCB-RELATED"/>
    <property type="match status" value="1"/>
</dbReference>
<keyword evidence="7 9" id="KW-0472">Membrane</keyword>
<feature type="transmembrane region" description="Helical" evidence="9">
    <location>
        <begin position="466"/>
        <end position="484"/>
    </location>
</feature>
<evidence type="ECO:0000256" key="1">
    <source>
        <dbReference type="ARBA" id="ARBA00004651"/>
    </source>
</evidence>
<reference evidence="11 12" key="1">
    <citation type="journal article" date="2016" name="Nat. Commun.">
        <title>Thousands of microbial genomes shed light on interconnected biogeochemical processes in an aquifer system.</title>
        <authorList>
            <person name="Anantharaman K."/>
            <person name="Brown C.T."/>
            <person name="Hug L.A."/>
            <person name="Sharon I."/>
            <person name="Castelle C.J."/>
            <person name="Probst A.J."/>
            <person name="Thomas B.C."/>
            <person name="Singh A."/>
            <person name="Wilkins M.J."/>
            <person name="Karaoz U."/>
            <person name="Brodie E.L."/>
            <person name="Williams K.H."/>
            <person name="Hubbard S.S."/>
            <person name="Banfield J.F."/>
        </authorList>
    </citation>
    <scope>NUCLEOTIDE SEQUENCE [LARGE SCALE GENOMIC DNA]</scope>
</reference>
<keyword evidence="2" id="KW-1003">Cell membrane</keyword>
<keyword evidence="3" id="KW-0328">Glycosyltransferase</keyword>
<dbReference type="Proteomes" id="UP000177039">
    <property type="component" value="Unassembled WGS sequence"/>
</dbReference>
<keyword evidence="6 9" id="KW-1133">Transmembrane helix</keyword>
<organism evidence="11 12">
    <name type="scientific">Candidatus Curtissbacteria bacterium RIFCSPLOWO2_01_FULL_42_50</name>
    <dbReference type="NCBI Taxonomy" id="1797730"/>
    <lineage>
        <taxon>Bacteria</taxon>
        <taxon>Candidatus Curtissiibacteriota</taxon>
    </lineage>
</organism>
<dbReference type="GO" id="GO:0016763">
    <property type="term" value="F:pentosyltransferase activity"/>
    <property type="evidence" value="ECO:0007669"/>
    <property type="project" value="TreeGrafter"/>
</dbReference>
<dbReference type="AlphaFoldDB" id="A0A1F5H4Q9"/>
<feature type="transmembrane region" description="Helical" evidence="9">
    <location>
        <begin position="290"/>
        <end position="310"/>
    </location>
</feature>
<evidence type="ECO:0000256" key="6">
    <source>
        <dbReference type="ARBA" id="ARBA00022989"/>
    </source>
</evidence>
<dbReference type="InterPro" id="IPR038731">
    <property type="entry name" value="RgtA/B/C-like"/>
</dbReference>
<feature type="transmembrane region" description="Helical" evidence="9">
    <location>
        <begin position="225"/>
        <end position="243"/>
    </location>
</feature>
<comment type="caution">
    <text evidence="11">The sequence shown here is derived from an EMBL/GenBank/DDBJ whole genome shotgun (WGS) entry which is preliminary data.</text>
</comment>
<dbReference type="EMBL" id="MFBT01000025">
    <property type="protein sequence ID" value="OGD99059.1"/>
    <property type="molecule type" value="Genomic_DNA"/>
</dbReference>
<accession>A0A1F5H4Q9</accession>
<feature type="region of interest" description="Disordered" evidence="8">
    <location>
        <begin position="143"/>
        <end position="163"/>
    </location>
</feature>
<dbReference type="PANTHER" id="PTHR33908:SF11">
    <property type="entry name" value="MEMBRANE PROTEIN"/>
    <property type="match status" value="1"/>
</dbReference>
<feature type="transmembrane region" description="Helical" evidence="9">
    <location>
        <begin position="441"/>
        <end position="460"/>
    </location>
</feature>
<evidence type="ECO:0000313" key="11">
    <source>
        <dbReference type="EMBL" id="OGD99059.1"/>
    </source>
</evidence>
<gene>
    <name evidence="11" type="ORF">A3B54_04725</name>
</gene>
<sequence length="616" mass="69695">MFGKKLLLIFFLALFLRLIFLGSVPAGFHNDEVDVGYVGKFIVLNGKDPAGNILPLAFNKFGDFRPTGLFYLAGISQLIFGSNEFAVRLPTALFGALTVFPLFFLARELFSSARAPVGSSSHSTSSADSVSDRVQNRPVSLRALGGTPSAAATPRTSLRTTPREVYPERSRGVMFLRWLPPLLKPRQDKSDVRGQLSNVSAQTVPLFAAFFLAILPWHIVLSRAGHEAIVGYFLIAWGLYFLFKFKDGRERRFLVYGFLFFVSSYLLYHGTRIAVPLLLLSLLPFFQERAFFRFVLVFVVLTAVIVLAPIGRGRLSQVIFYKDPGMVTKLRELPYPDRGNILVARVFHNKAVVYTRSLAGQYLQYFSPDFLFLRGGYPERYMVPEAGLLLIFMVLPFAIGLIALAARGEIGPLPIVWLLVAPISAVLTYDDIPNITRTSFMIIPIVLICAYGFWYLANILKNNFTQKLICGILLLAIFLEFVYFEHQYSFHQKLYKGILRDDGAREIVKYMASQKSKYELVVAPYGPNLPFYFLFYSDIFDRAIRLDIADRDANFRHGNVLFLRDSCPSHRADHWPSQNVLYIDEANCEVKPGKMEVTRVARDDATIAFRAYVVIE</sequence>
<evidence type="ECO:0000256" key="5">
    <source>
        <dbReference type="ARBA" id="ARBA00022692"/>
    </source>
</evidence>
<comment type="subcellular location">
    <subcellularLocation>
        <location evidence="1">Cell membrane</location>
        <topology evidence="1">Multi-pass membrane protein</topology>
    </subcellularLocation>
</comment>
<feature type="transmembrane region" description="Helical" evidence="9">
    <location>
        <begin position="386"/>
        <end position="406"/>
    </location>
</feature>
<dbReference type="Pfam" id="PF13231">
    <property type="entry name" value="PMT_2"/>
    <property type="match status" value="1"/>
</dbReference>
<feature type="transmembrane region" description="Helical" evidence="9">
    <location>
        <begin position="199"/>
        <end position="219"/>
    </location>
</feature>
<dbReference type="GO" id="GO:0009103">
    <property type="term" value="P:lipopolysaccharide biosynthetic process"/>
    <property type="evidence" value="ECO:0007669"/>
    <property type="project" value="UniProtKB-ARBA"/>
</dbReference>
<evidence type="ECO:0000256" key="2">
    <source>
        <dbReference type="ARBA" id="ARBA00022475"/>
    </source>
</evidence>
<dbReference type="GO" id="GO:0005886">
    <property type="term" value="C:plasma membrane"/>
    <property type="evidence" value="ECO:0007669"/>
    <property type="project" value="UniProtKB-SubCell"/>
</dbReference>
<protein>
    <recommendedName>
        <fullName evidence="10">Glycosyltransferase RgtA/B/C/D-like domain-containing protein</fullName>
    </recommendedName>
</protein>
<keyword evidence="5 9" id="KW-0812">Transmembrane</keyword>